<evidence type="ECO:0000313" key="5">
    <source>
        <dbReference type="Proteomes" id="UP000045285"/>
    </source>
</evidence>
<evidence type="ECO:0000313" key="7">
    <source>
        <dbReference type="Proteomes" id="UP000046373"/>
    </source>
</evidence>
<keyword evidence="5" id="KW-1185">Reference proteome</keyword>
<evidence type="ECO:0000256" key="1">
    <source>
        <dbReference type="SAM" id="SignalP"/>
    </source>
</evidence>
<name>A0A090GH62_MESPL</name>
<reference evidence="6 7" key="2">
    <citation type="submission" date="2014-08" db="EMBL/GenBank/DDBJ databases">
        <authorList>
            <person name="Moulin Lionel"/>
        </authorList>
    </citation>
    <scope>NUCLEOTIDE SEQUENCE [LARGE SCALE GENOMIC DNA]</scope>
</reference>
<dbReference type="Proteomes" id="UP000046122">
    <property type="component" value="Unassembled WGS sequence"/>
</dbReference>
<dbReference type="Pfam" id="PF06823">
    <property type="entry name" value="DUF1236"/>
    <property type="match status" value="1"/>
</dbReference>
<proteinExistence type="predicted"/>
<dbReference type="EMBL" id="CCNE01000065">
    <property type="protein sequence ID" value="CDX62124.1"/>
    <property type="molecule type" value="Genomic_DNA"/>
</dbReference>
<dbReference type="AlphaFoldDB" id="A0A090GH62"/>
<dbReference type="EMBL" id="CCMZ01000032">
    <property type="protein sequence ID" value="CDX21697.1"/>
    <property type="molecule type" value="Genomic_DNA"/>
</dbReference>
<organism evidence="4 6">
    <name type="scientific">Mesorhizobium plurifarium</name>
    <dbReference type="NCBI Taxonomy" id="69974"/>
    <lineage>
        <taxon>Bacteria</taxon>
        <taxon>Pseudomonadati</taxon>
        <taxon>Pseudomonadota</taxon>
        <taxon>Alphaproteobacteria</taxon>
        <taxon>Hyphomicrobiales</taxon>
        <taxon>Phyllobacteriaceae</taxon>
        <taxon>Mesorhizobium</taxon>
    </lineage>
</organism>
<dbReference type="Proteomes" id="UP000045285">
    <property type="component" value="Unassembled WGS sequence"/>
</dbReference>
<feature type="chain" id="PRO_5007381081" description="DUF1236 domain-containing protein" evidence="1">
    <location>
        <begin position="24"/>
        <end position="99"/>
    </location>
</feature>
<sequence>MKTTLIPAVAGLALMAGIGIAAADEVIVTPEQQTVVKEYVHKHPIASVNVLGLELGVGSTVPDTVELQEVPDVKYRYAVVNDHTVLIDPGTRRVVQVIQ</sequence>
<feature type="signal peptide" evidence="1">
    <location>
        <begin position="1"/>
        <end position="23"/>
    </location>
</feature>
<dbReference type="InterPro" id="IPR009642">
    <property type="entry name" value="DUF1236"/>
</dbReference>
<evidence type="ECO:0000313" key="4">
    <source>
        <dbReference type="EMBL" id="CDX62124.1"/>
    </source>
</evidence>
<protein>
    <recommendedName>
        <fullName evidence="8">DUF1236 domain-containing protein</fullName>
    </recommendedName>
</protein>
<accession>A0A090GH62</accession>
<evidence type="ECO:0000313" key="3">
    <source>
        <dbReference type="EMBL" id="CDX21697.1"/>
    </source>
</evidence>
<reference evidence="5" key="1">
    <citation type="submission" date="2014-08" db="EMBL/GenBank/DDBJ databases">
        <authorList>
            <person name="Moulin L."/>
        </authorList>
    </citation>
    <scope>NUCLEOTIDE SEQUENCE [LARGE SCALE GENOMIC DNA]</scope>
</reference>
<dbReference type="Proteomes" id="UP000046373">
    <property type="component" value="Unassembled WGS sequence"/>
</dbReference>
<dbReference type="EMBL" id="CCNB01000003">
    <property type="protein sequence ID" value="CDX18116.1"/>
    <property type="molecule type" value="Genomic_DNA"/>
</dbReference>
<evidence type="ECO:0000313" key="6">
    <source>
        <dbReference type="Proteomes" id="UP000046122"/>
    </source>
</evidence>
<dbReference type="STRING" id="69974.MPLDJ20_110160"/>
<gene>
    <name evidence="3" type="ORF">MPL3356_380094</name>
    <name evidence="4" type="ORF">MPL3365_70262</name>
    <name evidence="2" type="ORF">MPLDJ20_110160</name>
</gene>
<evidence type="ECO:0000313" key="2">
    <source>
        <dbReference type="EMBL" id="CDX18116.1"/>
    </source>
</evidence>
<evidence type="ECO:0008006" key="8">
    <source>
        <dbReference type="Google" id="ProtNLM"/>
    </source>
</evidence>
<keyword evidence="1" id="KW-0732">Signal</keyword>